<dbReference type="RefSeq" id="WP_249737119.1">
    <property type="nucleotide sequence ID" value="NZ_JAKNCJ010000002.1"/>
</dbReference>
<gene>
    <name evidence="2" type="ORF">Bequi_06410</name>
</gene>
<organism evidence="2 3">
    <name type="scientific">Brachybacterium equifaecis</name>
    <dbReference type="NCBI Taxonomy" id="2910770"/>
    <lineage>
        <taxon>Bacteria</taxon>
        <taxon>Bacillati</taxon>
        <taxon>Actinomycetota</taxon>
        <taxon>Actinomycetes</taxon>
        <taxon>Micrococcales</taxon>
        <taxon>Dermabacteraceae</taxon>
        <taxon>Brachybacterium</taxon>
    </lineage>
</organism>
<dbReference type="Proteomes" id="UP001203761">
    <property type="component" value="Unassembled WGS sequence"/>
</dbReference>
<feature type="transmembrane region" description="Helical" evidence="1">
    <location>
        <begin position="20"/>
        <end position="44"/>
    </location>
</feature>
<evidence type="ECO:0000313" key="2">
    <source>
        <dbReference type="EMBL" id="MCL6423023.1"/>
    </source>
</evidence>
<protein>
    <recommendedName>
        <fullName evidence="4">DUF3592 domain-containing protein</fullName>
    </recommendedName>
</protein>
<sequence>MSAESLREQLVDYQREHPIIGGALWVGVSLIGVLMFLFFGALSWGADREDRGAPPVEIQAIVTEVGSSSANGGTSPRLTFVTEDGETGWVDDRSGEVGEEITVYRLGSGSYAWTPPDPEGFPWVPAGLLGGAGLCLLAAAYFVLDSWKQVRAERRQRSR</sequence>
<comment type="caution">
    <text evidence="2">The sequence shown here is derived from an EMBL/GenBank/DDBJ whole genome shotgun (WGS) entry which is preliminary data.</text>
</comment>
<keyword evidence="1" id="KW-0812">Transmembrane</keyword>
<proteinExistence type="predicted"/>
<keyword evidence="1" id="KW-0472">Membrane</keyword>
<accession>A0ABT0R0S2</accession>
<keyword evidence="1" id="KW-1133">Transmembrane helix</keyword>
<name>A0ABT0R0S2_9MICO</name>
<reference evidence="2" key="1">
    <citation type="submission" date="2022-02" db="EMBL/GenBank/DDBJ databases">
        <authorList>
            <person name="Lee M."/>
            <person name="Kim S.-J."/>
            <person name="Jung M.-Y."/>
        </authorList>
    </citation>
    <scope>NUCLEOTIDE SEQUENCE</scope>
    <source>
        <strain evidence="2">JHP9</strain>
    </source>
</reference>
<evidence type="ECO:0000313" key="3">
    <source>
        <dbReference type="Proteomes" id="UP001203761"/>
    </source>
</evidence>
<evidence type="ECO:0000256" key="1">
    <source>
        <dbReference type="SAM" id="Phobius"/>
    </source>
</evidence>
<feature type="transmembrane region" description="Helical" evidence="1">
    <location>
        <begin position="123"/>
        <end position="144"/>
    </location>
</feature>
<dbReference type="EMBL" id="JAKNCJ010000002">
    <property type="protein sequence ID" value="MCL6423023.1"/>
    <property type="molecule type" value="Genomic_DNA"/>
</dbReference>
<evidence type="ECO:0008006" key="4">
    <source>
        <dbReference type="Google" id="ProtNLM"/>
    </source>
</evidence>
<keyword evidence="3" id="KW-1185">Reference proteome</keyword>